<comment type="caution">
    <text evidence="1">The sequence shown here is derived from an EMBL/GenBank/DDBJ whole genome shotgun (WGS) entry which is preliminary data.</text>
</comment>
<accession>A0ACC0NKK4</accession>
<dbReference type="Proteomes" id="UP001062846">
    <property type="component" value="Chromosome 5"/>
</dbReference>
<name>A0ACC0NKK4_RHOML</name>
<sequence length="496" mass="56789">MSFSIMNITSLSPKLLLRSTLPFLSIHKCSSNSPIPMDHAELNMEQVLKRDIPWETYMTTKLITGTGLQLLRRYDNKSERQRAVLLDDDGPAYVRVFITILRDIFKEETVEYVLALIDEMLTANPKRARLFHDKFLASEDIYEPFLRLLWKGNWFIQEKSCKILTMVVSGRPENQERVTSNGEASNSKKHLTATDDVLKGLVEWLCSQYKYSYSVQLKKPSHPSRAIPTAINCLATLLKEPMVRSLFVQADGVKLLVPLILPASTQQSMQLLYETCLCLWLLSFYEPAIEYLATSRALARLIEVVKGSTKEKVVRVAVLTLRNLLPKGTFGSQMVDLGLPQIVQSLKAQAWSDEDLLEALNQLEDGLRDNIKLMSSFDKYKQEVLLGHLDWSPMHKDPIFWRENITKFEENDFQILRVLITILDTSRDPRALAVDCFDLSQFIQYHPAGRVIVTDLKAKDRVMKLMNHENAEVTKNALLCIQRLFLGAKYASFLQV</sequence>
<evidence type="ECO:0000313" key="1">
    <source>
        <dbReference type="EMBL" id="KAI8553559.1"/>
    </source>
</evidence>
<keyword evidence="2" id="KW-1185">Reference proteome</keyword>
<proteinExistence type="predicted"/>
<reference evidence="1" key="1">
    <citation type="submission" date="2022-02" db="EMBL/GenBank/DDBJ databases">
        <title>Plant Genome Project.</title>
        <authorList>
            <person name="Zhang R.-G."/>
        </authorList>
    </citation>
    <scope>NUCLEOTIDE SEQUENCE</scope>
    <source>
        <strain evidence="1">AT1</strain>
    </source>
</reference>
<gene>
    <name evidence="1" type="ORF">RHMOL_Rhmol05G0025200</name>
</gene>
<evidence type="ECO:0000313" key="2">
    <source>
        <dbReference type="Proteomes" id="UP001062846"/>
    </source>
</evidence>
<protein>
    <submittedName>
        <fullName evidence="1">Uncharacterized protein</fullName>
    </submittedName>
</protein>
<dbReference type="EMBL" id="CM046392">
    <property type="protein sequence ID" value="KAI8553559.1"/>
    <property type="molecule type" value="Genomic_DNA"/>
</dbReference>
<organism evidence="1 2">
    <name type="scientific">Rhododendron molle</name>
    <name type="common">Chinese azalea</name>
    <name type="synonym">Azalea mollis</name>
    <dbReference type="NCBI Taxonomy" id="49168"/>
    <lineage>
        <taxon>Eukaryota</taxon>
        <taxon>Viridiplantae</taxon>
        <taxon>Streptophyta</taxon>
        <taxon>Embryophyta</taxon>
        <taxon>Tracheophyta</taxon>
        <taxon>Spermatophyta</taxon>
        <taxon>Magnoliopsida</taxon>
        <taxon>eudicotyledons</taxon>
        <taxon>Gunneridae</taxon>
        <taxon>Pentapetalae</taxon>
        <taxon>asterids</taxon>
        <taxon>Ericales</taxon>
        <taxon>Ericaceae</taxon>
        <taxon>Ericoideae</taxon>
        <taxon>Rhodoreae</taxon>
        <taxon>Rhododendron</taxon>
    </lineage>
</organism>